<dbReference type="GO" id="GO:0048149">
    <property type="term" value="P:behavioral response to ethanol"/>
    <property type="evidence" value="ECO:0007669"/>
    <property type="project" value="EnsemblMetazoa"/>
</dbReference>
<dbReference type="AlphaFoldDB" id="B3NYB6"/>
<gene>
    <name evidence="2" type="primary">Dere\GG19713</name>
    <name evidence="2" type="synonym">dere_GLEANR_4432</name>
    <name evidence="2" type="synonym">GG19713</name>
    <name evidence="2" type="ORF">Dere_GG19713</name>
</gene>
<dbReference type="OMA" id="YQMITAL"/>
<accession>B3NYB6</accession>
<dbReference type="OrthoDB" id="7871988at2759"/>
<reference evidence="2 3" key="1">
    <citation type="journal article" date="2007" name="Nature">
        <title>Evolution of genes and genomes on the Drosophila phylogeny.</title>
        <authorList>
            <consortium name="Drosophila 12 Genomes Consortium"/>
            <person name="Clark A.G."/>
            <person name="Eisen M.B."/>
            <person name="Smith D.R."/>
            <person name="Bergman C.M."/>
            <person name="Oliver B."/>
            <person name="Markow T.A."/>
            <person name="Kaufman T.C."/>
            <person name="Kellis M."/>
            <person name="Gelbart W."/>
            <person name="Iyer V.N."/>
            <person name="Pollard D.A."/>
            <person name="Sackton T.B."/>
            <person name="Larracuente A.M."/>
            <person name="Singh N.D."/>
            <person name="Abad J.P."/>
            <person name="Abt D.N."/>
            <person name="Adryan B."/>
            <person name="Aguade M."/>
            <person name="Akashi H."/>
            <person name="Anderson W.W."/>
            <person name="Aquadro C.F."/>
            <person name="Ardell D.H."/>
            <person name="Arguello R."/>
            <person name="Artieri C.G."/>
            <person name="Barbash D.A."/>
            <person name="Barker D."/>
            <person name="Barsanti P."/>
            <person name="Batterham P."/>
            <person name="Batzoglou S."/>
            <person name="Begun D."/>
            <person name="Bhutkar A."/>
            <person name="Blanco E."/>
            <person name="Bosak S.A."/>
            <person name="Bradley R.K."/>
            <person name="Brand A.D."/>
            <person name="Brent M.R."/>
            <person name="Brooks A.N."/>
            <person name="Brown R.H."/>
            <person name="Butlin R.K."/>
            <person name="Caggese C."/>
            <person name="Calvi B.R."/>
            <person name="Bernardo de Carvalho A."/>
            <person name="Caspi A."/>
            <person name="Castrezana S."/>
            <person name="Celniker S.E."/>
            <person name="Chang J.L."/>
            <person name="Chapple C."/>
            <person name="Chatterji S."/>
            <person name="Chinwalla A."/>
            <person name="Civetta A."/>
            <person name="Clifton S.W."/>
            <person name="Comeron J.M."/>
            <person name="Costello J.C."/>
            <person name="Coyne J.A."/>
            <person name="Daub J."/>
            <person name="David R.G."/>
            <person name="Delcher A.L."/>
            <person name="Delehaunty K."/>
            <person name="Do C.B."/>
            <person name="Ebling H."/>
            <person name="Edwards K."/>
            <person name="Eickbush T."/>
            <person name="Evans J.D."/>
            <person name="Filipski A."/>
            <person name="Findeiss S."/>
            <person name="Freyhult E."/>
            <person name="Fulton L."/>
            <person name="Fulton R."/>
            <person name="Garcia A.C."/>
            <person name="Gardiner A."/>
            <person name="Garfield D.A."/>
            <person name="Garvin B.E."/>
            <person name="Gibson G."/>
            <person name="Gilbert D."/>
            <person name="Gnerre S."/>
            <person name="Godfrey J."/>
            <person name="Good R."/>
            <person name="Gotea V."/>
            <person name="Gravely B."/>
            <person name="Greenberg A.J."/>
            <person name="Griffiths-Jones S."/>
            <person name="Gross S."/>
            <person name="Guigo R."/>
            <person name="Gustafson E.A."/>
            <person name="Haerty W."/>
            <person name="Hahn M.W."/>
            <person name="Halligan D.L."/>
            <person name="Halpern A.L."/>
            <person name="Halter G.M."/>
            <person name="Han M.V."/>
            <person name="Heger A."/>
            <person name="Hillier L."/>
            <person name="Hinrichs A.S."/>
            <person name="Holmes I."/>
            <person name="Hoskins R.A."/>
            <person name="Hubisz M.J."/>
            <person name="Hultmark D."/>
            <person name="Huntley M.A."/>
            <person name="Jaffe D.B."/>
            <person name="Jagadeeshan S."/>
            <person name="Jeck W.R."/>
            <person name="Johnson J."/>
            <person name="Jones C.D."/>
            <person name="Jordan W.C."/>
            <person name="Karpen G.H."/>
            <person name="Kataoka E."/>
            <person name="Keightley P.D."/>
            <person name="Kheradpour P."/>
            <person name="Kirkness E.F."/>
            <person name="Koerich L.B."/>
            <person name="Kristiansen K."/>
            <person name="Kudrna D."/>
            <person name="Kulathinal R.J."/>
            <person name="Kumar S."/>
            <person name="Kwok R."/>
            <person name="Lander E."/>
            <person name="Langley C.H."/>
            <person name="Lapoint R."/>
            <person name="Lazzaro B.P."/>
            <person name="Lee S.J."/>
            <person name="Levesque L."/>
            <person name="Li R."/>
            <person name="Lin C.F."/>
            <person name="Lin M.F."/>
            <person name="Lindblad-Toh K."/>
            <person name="Llopart A."/>
            <person name="Long M."/>
            <person name="Low L."/>
            <person name="Lozovsky E."/>
            <person name="Lu J."/>
            <person name="Luo M."/>
            <person name="Machado C.A."/>
            <person name="Makalowski W."/>
            <person name="Marzo M."/>
            <person name="Matsuda M."/>
            <person name="Matzkin L."/>
            <person name="McAllister B."/>
            <person name="McBride C.S."/>
            <person name="McKernan B."/>
            <person name="McKernan K."/>
            <person name="Mendez-Lago M."/>
            <person name="Minx P."/>
            <person name="Mollenhauer M.U."/>
            <person name="Montooth K."/>
            <person name="Mount S.M."/>
            <person name="Mu X."/>
            <person name="Myers E."/>
            <person name="Negre B."/>
            <person name="Newfeld S."/>
            <person name="Nielsen R."/>
            <person name="Noor M.A."/>
            <person name="O'Grady P."/>
            <person name="Pachter L."/>
            <person name="Papaceit M."/>
            <person name="Parisi M.J."/>
            <person name="Parisi M."/>
            <person name="Parts L."/>
            <person name="Pedersen J.S."/>
            <person name="Pesole G."/>
            <person name="Phillippy A.M."/>
            <person name="Ponting C.P."/>
            <person name="Pop M."/>
            <person name="Porcelli D."/>
            <person name="Powell J.R."/>
            <person name="Prohaska S."/>
            <person name="Pruitt K."/>
            <person name="Puig M."/>
            <person name="Quesneville H."/>
            <person name="Ram K.R."/>
            <person name="Rand D."/>
            <person name="Rasmussen M.D."/>
            <person name="Reed L.K."/>
            <person name="Reenan R."/>
            <person name="Reily A."/>
            <person name="Remington K.A."/>
            <person name="Rieger T.T."/>
            <person name="Ritchie M.G."/>
            <person name="Robin C."/>
            <person name="Rogers Y.H."/>
            <person name="Rohde C."/>
            <person name="Rozas J."/>
            <person name="Rubenfield M.J."/>
            <person name="Ruiz A."/>
            <person name="Russo S."/>
            <person name="Salzberg S.L."/>
            <person name="Sanchez-Gracia A."/>
            <person name="Saranga D.J."/>
            <person name="Sato H."/>
            <person name="Schaeffer S.W."/>
            <person name="Schatz M.C."/>
            <person name="Schlenke T."/>
            <person name="Schwartz R."/>
            <person name="Segarra C."/>
            <person name="Singh R.S."/>
            <person name="Sirot L."/>
            <person name="Sirota M."/>
            <person name="Sisneros N.B."/>
            <person name="Smith C.D."/>
            <person name="Smith T.F."/>
            <person name="Spieth J."/>
            <person name="Stage D.E."/>
            <person name="Stark A."/>
            <person name="Stephan W."/>
            <person name="Strausberg R.L."/>
            <person name="Strempel S."/>
            <person name="Sturgill D."/>
            <person name="Sutton G."/>
            <person name="Sutton G.G."/>
            <person name="Tao W."/>
            <person name="Teichmann S."/>
            <person name="Tobari Y.N."/>
            <person name="Tomimura Y."/>
            <person name="Tsolas J.M."/>
            <person name="Valente V.L."/>
            <person name="Venter E."/>
            <person name="Venter J.C."/>
            <person name="Vicario S."/>
            <person name="Vieira F.G."/>
            <person name="Vilella A.J."/>
            <person name="Villasante A."/>
            <person name="Walenz B."/>
            <person name="Wang J."/>
            <person name="Wasserman M."/>
            <person name="Watts T."/>
            <person name="Wilson D."/>
            <person name="Wilson R.K."/>
            <person name="Wing R.A."/>
            <person name="Wolfner M.F."/>
            <person name="Wong A."/>
            <person name="Wong G.K."/>
            <person name="Wu C.I."/>
            <person name="Wu G."/>
            <person name="Yamamoto D."/>
            <person name="Yang H.P."/>
            <person name="Yang S.P."/>
            <person name="Yorke J.A."/>
            <person name="Yoshida K."/>
            <person name="Zdobnov E."/>
            <person name="Zhang P."/>
            <person name="Zhang Y."/>
            <person name="Zimin A.V."/>
            <person name="Baldwin J."/>
            <person name="Abdouelleil A."/>
            <person name="Abdulkadir J."/>
            <person name="Abebe A."/>
            <person name="Abera B."/>
            <person name="Abreu J."/>
            <person name="Acer S.C."/>
            <person name="Aftuck L."/>
            <person name="Alexander A."/>
            <person name="An P."/>
            <person name="Anderson E."/>
            <person name="Anderson S."/>
            <person name="Arachi H."/>
            <person name="Azer M."/>
            <person name="Bachantsang P."/>
            <person name="Barry A."/>
            <person name="Bayul T."/>
            <person name="Berlin A."/>
            <person name="Bessette D."/>
            <person name="Bloom T."/>
            <person name="Blye J."/>
            <person name="Boguslavskiy L."/>
            <person name="Bonnet C."/>
            <person name="Boukhgalter B."/>
            <person name="Bourzgui I."/>
            <person name="Brown A."/>
            <person name="Cahill P."/>
            <person name="Channer S."/>
            <person name="Cheshatsang Y."/>
            <person name="Chuda L."/>
            <person name="Citroen M."/>
            <person name="Collymore A."/>
            <person name="Cooke P."/>
            <person name="Costello M."/>
            <person name="D'Aco K."/>
            <person name="Daza R."/>
            <person name="De Haan G."/>
            <person name="DeGray S."/>
            <person name="DeMaso C."/>
            <person name="Dhargay N."/>
            <person name="Dooley K."/>
            <person name="Dooley E."/>
            <person name="Doricent M."/>
            <person name="Dorje P."/>
            <person name="Dorjee K."/>
            <person name="Dupes A."/>
            <person name="Elong R."/>
            <person name="Falk J."/>
            <person name="Farina A."/>
            <person name="Faro S."/>
            <person name="Ferguson D."/>
            <person name="Fisher S."/>
            <person name="Foley C.D."/>
            <person name="Franke A."/>
            <person name="Friedrich D."/>
            <person name="Gadbois L."/>
            <person name="Gearin G."/>
            <person name="Gearin C.R."/>
            <person name="Giannoukos G."/>
            <person name="Goode T."/>
            <person name="Graham J."/>
            <person name="Grandbois E."/>
            <person name="Grewal S."/>
            <person name="Gyaltsen K."/>
            <person name="Hafez N."/>
            <person name="Hagos B."/>
            <person name="Hall J."/>
            <person name="Henson C."/>
            <person name="Hollinger A."/>
            <person name="Honan T."/>
            <person name="Huard M.D."/>
            <person name="Hughes L."/>
            <person name="Hurhula B."/>
            <person name="Husby M.E."/>
            <person name="Kamat A."/>
            <person name="Kanga B."/>
            <person name="Kashin S."/>
            <person name="Khazanovich D."/>
            <person name="Kisner P."/>
            <person name="Lance K."/>
            <person name="Lara M."/>
            <person name="Lee W."/>
            <person name="Lennon N."/>
            <person name="Letendre F."/>
            <person name="LeVine R."/>
            <person name="Lipovsky A."/>
            <person name="Liu X."/>
            <person name="Liu J."/>
            <person name="Liu S."/>
            <person name="Lokyitsang T."/>
            <person name="Lokyitsang Y."/>
            <person name="Lubonja R."/>
            <person name="Lui A."/>
            <person name="MacDonald P."/>
            <person name="Magnisalis V."/>
            <person name="Maru K."/>
            <person name="Matthews C."/>
            <person name="McCusker W."/>
            <person name="McDonough S."/>
            <person name="Mehta T."/>
            <person name="Meldrim J."/>
            <person name="Meneus L."/>
            <person name="Mihai O."/>
            <person name="Mihalev A."/>
            <person name="Mihova T."/>
            <person name="Mittelman R."/>
            <person name="Mlenga V."/>
            <person name="Montmayeur A."/>
            <person name="Mulrain L."/>
            <person name="Navidi A."/>
            <person name="Naylor J."/>
            <person name="Negash T."/>
            <person name="Nguyen T."/>
            <person name="Nguyen N."/>
            <person name="Nicol R."/>
            <person name="Norbu C."/>
            <person name="Norbu N."/>
            <person name="Novod N."/>
            <person name="O'Neill B."/>
            <person name="Osman S."/>
            <person name="Markiewicz E."/>
            <person name="Oyono O.L."/>
            <person name="Patti C."/>
            <person name="Phunkhang P."/>
            <person name="Pierre F."/>
            <person name="Priest M."/>
            <person name="Raghuraman S."/>
            <person name="Rege F."/>
            <person name="Reyes R."/>
            <person name="Rise C."/>
            <person name="Rogov P."/>
            <person name="Ross K."/>
            <person name="Ryan E."/>
            <person name="Settipalli S."/>
            <person name="Shea T."/>
            <person name="Sherpa N."/>
            <person name="Shi L."/>
            <person name="Shih D."/>
            <person name="Sparrow T."/>
            <person name="Spaulding J."/>
            <person name="Stalker J."/>
            <person name="Stange-Thomann N."/>
            <person name="Stavropoulos S."/>
            <person name="Stone C."/>
            <person name="Strader C."/>
            <person name="Tesfaye S."/>
            <person name="Thomson T."/>
            <person name="Thoulutsang Y."/>
            <person name="Thoulutsang D."/>
            <person name="Topham K."/>
            <person name="Topping I."/>
            <person name="Tsamla T."/>
            <person name="Vassiliev H."/>
            <person name="Vo A."/>
            <person name="Wangchuk T."/>
            <person name="Wangdi T."/>
            <person name="Weiand M."/>
            <person name="Wilkinson J."/>
            <person name="Wilson A."/>
            <person name="Yadav S."/>
            <person name="Young G."/>
            <person name="Yu Q."/>
            <person name="Zembek L."/>
            <person name="Zhong D."/>
            <person name="Zimmer A."/>
            <person name="Zwirko Z."/>
            <person name="Jaffe D.B."/>
            <person name="Alvarez P."/>
            <person name="Brockman W."/>
            <person name="Butler J."/>
            <person name="Chin C."/>
            <person name="Gnerre S."/>
            <person name="Grabherr M."/>
            <person name="Kleber M."/>
            <person name="Mauceli E."/>
            <person name="MacCallum I."/>
        </authorList>
    </citation>
    <scope>NUCLEOTIDE SEQUENCE [LARGE SCALE GENOMIC DNA]</scope>
    <source>
        <strain evidence="2 3">TSC#14021-0224.01</strain>
    </source>
</reference>
<feature type="transmembrane region" description="Helical" evidence="1">
    <location>
        <begin position="148"/>
        <end position="171"/>
    </location>
</feature>
<reference evidence="2 3" key="2">
    <citation type="journal article" date="2008" name="Bioinformatics">
        <title>Assembly reconciliation.</title>
        <authorList>
            <person name="Zimin A.V."/>
            <person name="Smith D.R."/>
            <person name="Sutton G."/>
            <person name="Yorke J.A."/>
        </authorList>
    </citation>
    <scope>NUCLEOTIDE SEQUENCE [LARGE SCALE GENOMIC DNA]</scope>
    <source>
        <strain evidence="2 3">TSC#14021-0224.01</strain>
    </source>
</reference>
<keyword evidence="3" id="KW-1185">Reference proteome</keyword>
<sequence>MAKTETPIDVALNEQQVVVPNAIANRPAVVVDAPAARPQRFTLLEIYQMITALTWPWILFDLLSRHRLSSVFLGLGLLVVDILEALQGFNLIQQLAIFGTGILLHVAGYTSLRPYLRFRPYERLINVDVDLSLTPETAVRLVNYINRWVVTLQFFFFGTELFELLLITIALEVVHSICMHLDAFLLIRIAFCTAYAIPRLRAFIEHLNPFSRAYFLLKAKQSVLAIVAKLEGMGFEVKLGLIERWKMEVDALRELYFEYEYWRTQVQIYDVEML</sequence>
<feature type="transmembrane region" description="Helical" evidence="1">
    <location>
        <begin position="70"/>
        <end position="89"/>
    </location>
</feature>
<organism evidence="2 3">
    <name type="scientific">Drosophila erecta</name>
    <name type="common">Fruit fly</name>
    <dbReference type="NCBI Taxonomy" id="7220"/>
    <lineage>
        <taxon>Eukaryota</taxon>
        <taxon>Metazoa</taxon>
        <taxon>Ecdysozoa</taxon>
        <taxon>Arthropoda</taxon>
        <taxon>Hexapoda</taxon>
        <taxon>Insecta</taxon>
        <taxon>Pterygota</taxon>
        <taxon>Neoptera</taxon>
        <taxon>Endopterygota</taxon>
        <taxon>Diptera</taxon>
        <taxon>Brachycera</taxon>
        <taxon>Muscomorpha</taxon>
        <taxon>Ephydroidea</taxon>
        <taxon>Drosophilidae</taxon>
        <taxon>Drosophila</taxon>
        <taxon>Sophophora</taxon>
    </lineage>
</organism>
<evidence type="ECO:0000256" key="1">
    <source>
        <dbReference type="SAM" id="Phobius"/>
    </source>
</evidence>
<protein>
    <recommendedName>
        <fullName evidence="4">Reticulon-like protein</fullName>
    </recommendedName>
</protein>
<keyword evidence="1" id="KW-0472">Membrane</keyword>
<keyword evidence="1" id="KW-1133">Transmembrane helix</keyword>
<feature type="transmembrane region" description="Helical" evidence="1">
    <location>
        <begin position="177"/>
        <end position="197"/>
    </location>
</feature>
<proteinExistence type="predicted"/>
<evidence type="ECO:0000313" key="2">
    <source>
        <dbReference type="EMBL" id="EDV47595.1"/>
    </source>
</evidence>
<evidence type="ECO:0008006" key="4">
    <source>
        <dbReference type="Google" id="ProtNLM"/>
    </source>
</evidence>
<evidence type="ECO:0000313" key="3">
    <source>
        <dbReference type="Proteomes" id="UP000008711"/>
    </source>
</evidence>
<dbReference type="EMBL" id="CH954180">
    <property type="protein sequence ID" value="EDV47595.1"/>
    <property type="molecule type" value="Genomic_DNA"/>
</dbReference>
<keyword evidence="1" id="KW-0812">Transmembrane</keyword>
<dbReference type="Proteomes" id="UP000008711">
    <property type="component" value="Unassembled WGS sequence"/>
</dbReference>
<feature type="transmembrane region" description="Helical" evidence="1">
    <location>
        <begin position="95"/>
        <end position="116"/>
    </location>
</feature>
<name>B3NYB6_DROER</name>
<dbReference type="HOGENOM" id="CLU_1058716_0_0_1"/>
<dbReference type="GO" id="GO:0048036">
    <property type="term" value="P:central complex development"/>
    <property type="evidence" value="ECO:0007669"/>
    <property type="project" value="EnsemblMetazoa"/>
</dbReference>
<dbReference type="PhylomeDB" id="B3NYB6"/>
<dbReference type="KEGG" id="der:6549916"/>